<dbReference type="AlphaFoldDB" id="A0A1J1I0D1"/>
<organism evidence="2 3">
    <name type="scientific">Clunio marinus</name>
    <dbReference type="NCBI Taxonomy" id="568069"/>
    <lineage>
        <taxon>Eukaryota</taxon>
        <taxon>Metazoa</taxon>
        <taxon>Ecdysozoa</taxon>
        <taxon>Arthropoda</taxon>
        <taxon>Hexapoda</taxon>
        <taxon>Insecta</taxon>
        <taxon>Pterygota</taxon>
        <taxon>Neoptera</taxon>
        <taxon>Endopterygota</taxon>
        <taxon>Diptera</taxon>
        <taxon>Nematocera</taxon>
        <taxon>Chironomoidea</taxon>
        <taxon>Chironomidae</taxon>
        <taxon>Clunio</taxon>
    </lineage>
</organism>
<feature type="transmembrane region" description="Helical" evidence="1">
    <location>
        <begin position="45"/>
        <end position="64"/>
    </location>
</feature>
<name>A0A1J1I0D1_9DIPT</name>
<dbReference type="Proteomes" id="UP000183832">
    <property type="component" value="Unassembled WGS sequence"/>
</dbReference>
<evidence type="ECO:0000256" key="1">
    <source>
        <dbReference type="SAM" id="Phobius"/>
    </source>
</evidence>
<accession>A0A1J1I0D1</accession>
<keyword evidence="1" id="KW-0472">Membrane</keyword>
<evidence type="ECO:0000313" key="2">
    <source>
        <dbReference type="EMBL" id="CRK93792.1"/>
    </source>
</evidence>
<protein>
    <submittedName>
        <fullName evidence="2">CLUMA_CG007320, isoform A</fullName>
    </submittedName>
</protein>
<dbReference type="EMBL" id="CVRI01000038">
    <property type="protein sequence ID" value="CRK93792.1"/>
    <property type="molecule type" value="Genomic_DNA"/>
</dbReference>
<proteinExistence type="predicted"/>
<keyword evidence="3" id="KW-1185">Reference proteome</keyword>
<keyword evidence="1" id="KW-1133">Transmembrane helix</keyword>
<evidence type="ECO:0000313" key="3">
    <source>
        <dbReference type="Proteomes" id="UP000183832"/>
    </source>
</evidence>
<keyword evidence="1" id="KW-0812">Transmembrane</keyword>
<sequence>MKRHSRILPRKIWREKSYIGIGSNEHSNRLQFLYRMRHEFMLRKMSLGLIFDIAFYLFMVKKLLT</sequence>
<gene>
    <name evidence="2" type="ORF">CLUMA_CG007320</name>
</gene>
<reference evidence="2 3" key="1">
    <citation type="submission" date="2015-04" db="EMBL/GenBank/DDBJ databases">
        <authorList>
            <person name="Syromyatnikov M.Y."/>
            <person name="Popov V.N."/>
        </authorList>
    </citation>
    <scope>NUCLEOTIDE SEQUENCE [LARGE SCALE GENOMIC DNA]</scope>
</reference>